<dbReference type="AlphaFoldDB" id="A0A9D4V767"/>
<feature type="signal peptide" evidence="1">
    <location>
        <begin position="1"/>
        <end position="21"/>
    </location>
</feature>
<dbReference type="EMBL" id="JABFUD020000004">
    <property type="protein sequence ID" value="KAI5081075.1"/>
    <property type="molecule type" value="Genomic_DNA"/>
</dbReference>
<proteinExistence type="predicted"/>
<evidence type="ECO:0000256" key="1">
    <source>
        <dbReference type="SAM" id="SignalP"/>
    </source>
</evidence>
<evidence type="ECO:0000313" key="3">
    <source>
        <dbReference type="Proteomes" id="UP000886520"/>
    </source>
</evidence>
<evidence type="ECO:0008006" key="4">
    <source>
        <dbReference type="Google" id="ProtNLM"/>
    </source>
</evidence>
<keyword evidence="3" id="KW-1185">Reference proteome</keyword>
<dbReference type="Proteomes" id="UP000886520">
    <property type="component" value="Chromosome 4"/>
</dbReference>
<feature type="non-terminal residue" evidence="2">
    <location>
        <position position="66"/>
    </location>
</feature>
<gene>
    <name evidence="2" type="ORF">GOP47_0004258</name>
</gene>
<reference evidence="2" key="1">
    <citation type="submission" date="2021-01" db="EMBL/GenBank/DDBJ databases">
        <title>Adiantum capillus-veneris genome.</title>
        <authorList>
            <person name="Fang Y."/>
            <person name="Liao Q."/>
        </authorList>
    </citation>
    <scope>NUCLEOTIDE SEQUENCE</scope>
    <source>
        <strain evidence="2">H3</strain>
        <tissue evidence="2">Leaf</tissue>
    </source>
</reference>
<organism evidence="2 3">
    <name type="scientific">Adiantum capillus-veneris</name>
    <name type="common">Maidenhair fern</name>
    <dbReference type="NCBI Taxonomy" id="13818"/>
    <lineage>
        <taxon>Eukaryota</taxon>
        <taxon>Viridiplantae</taxon>
        <taxon>Streptophyta</taxon>
        <taxon>Embryophyta</taxon>
        <taxon>Tracheophyta</taxon>
        <taxon>Polypodiopsida</taxon>
        <taxon>Polypodiidae</taxon>
        <taxon>Polypodiales</taxon>
        <taxon>Pteridineae</taxon>
        <taxon>Pteridaceae</taxon>
        <taxon>Vittarioideae</taxon>
        <taxon>Adiantum</taxon>
    </lineage>
</organism>
<keyword evidence="1" id="KW-0732">Signal</keyword>
<feature type="chain" id="PRO_5038470169" description="Secreted protein" evidence="1">
    <location>
        <begin position="22"/>
        <end position="66"/>
    </location>
</feature>
<protein>
    <recommendedName>
        <fullName evidence="4">Secreted protein</fullName>
    </recommendedName>
</protein>
<accession>A0A9D4V767</accession>
<comment type="caution">
    <text evidence="2">The sequence shown here is derived from an EMBL/GenBank/DDBJ whole genome shotgun (WGS) entry which is preliminary data.</text>
</comment>
<evidence type="ECO:0000313" key="2">
    <source>
        <dbReference type="EMBL" id="KAI5081075.1"/>
    </source>
</evidence>
<sequence length="66" mass="7478">MEPRFVVMLVLWYWDLMLTGSNVERGSHQSHGWRSGLLGFVDKEPPSGVLDVIEQGLLTVKTCEMT</sequence>
<name>A0A9D4V767_ADICA</name>